<dbReference type="AlphaFoldDB" id="A0A177IDC4"/>
<keyword evidence="1" id="KW-0560">Oxidoreductase</keyword>
<dbReference type="EMBL" id="LSTQ01000024">
    <property type="protein sequence ID" value="OAH26095.1"/>
    <property type="molecule type" value="Genomic_DNA"/>
</dbReference>
<dbReference type="Pfam" id="PF22725">
    <property type="entry name" value="GFO_IDH_MocA_C3"/>
    <property type="match status" value="1"/>
</dbReference>
<dbReference type="PANTHER" id="PTHR43818">
    <property type="entry name" value="BCDNA.GH03377"/>
    <property type="match status" value="1"/>
</dbReference>
<dbReference type="SUPFAM" id="SSF55347">
    <property type="entry name" value="Glyceraldehyde-3-phosphate dehydrogenase-like, C-terminal domain"/>
    <property type="match status" value="1"/>
</dbReference>
<name>A0A177IDC4_9CORY</name>
<evidence type="ECO:0000256" key="1">
    <source>
        <dbReference type="ARBA" id="ARBA00023002"/>
    </source>
</evidence>
<reference evidence="5" key="1">
    <citation type="submission" date="2016-02" db="EMBL/GenBank/DDBJ databases">
        <authorList>
            <person name="Kaur G."/>
            <person name="Nair G.R."/>
            <person name="Mayilraj S."/>
        </authorList>
    </citation>
    <scope>NUCLEOTIDE SEQUENCE [LARGE SCALE GENOMIC DNA]</scope>
    <source>
        <strain evidence="5">GA-15</strain>
    </source>
</reference>
<protein>
    <submittedName>
        <fullName evidence="4">Myo-inositol 2-dehydrogenase</fullName>
    </submittedName>
</protein>
<organism evidence="4 5">
    <name type="scientific">Corynebacterium stationis</name>
    <dbReference type="NCBI Taxonomy" id="1705"/>
    <lineage>
        <taxon>Bacteria</taxon>
        <taxon>Bacillati</taxon>
        <taxon>Actinomycetota</taxon>
        <taxon>Actinomycetes</taxon>
        <taxon>Mycobacteriales</taxon>
        <taxon>Corynebacteriaceae</taxon>
        <taxon>Corynebacterium</taxon>
    </lineage>
</organism>
<dbReference type="OrthoDB" id="9792085at2"/>
<dbReference type="PANTHER" id="PTHR43818:SF11">
    <property type="entry name" value="BCDNA.GH03377"/>
    <property type="match status" value="1"/>
</dbReference>
<proteinExistence type="predicted"/>
<dbReference type="GO" id="GO:0016491">
    <property type="term" value="F:oxidoreductase activity"/>
    <property type="evidence" value="ECO:0007669"/>
    <property type="project" value="UniProtKB-KW"/>
</dbReference>
<accession>A0A177IDC4</accession>
<dbReference type="Gene3D" id="3.40.50.720">
    <property type="entry name" value="NAD(P)-binding Rossmann-like Domain"/>
    <property type="match status" value="1"/>
</dbReference>
<dbReference type="Pfam" id="PF01408">
    <property type="entry name" value="GFO_IDH_MocA"/>
    <property type="match status" value="1"/>
</dbReference>
<dbReference type="SUPFAM" id="SSF51735">
    <property type="entry name" value="NAD(P)-binding Rossmann-fold domains"/>
    <property type="match status" value="1"/>
</dbReference>
<dbReference type="STRING" id="1705.CA21670_02735"/>
<dbReference type="GO" id="GO:0000166">
    <property type="term" value="F:nucleotide binding"/>
    <property type="evidence" value="ECO:0007669"/>
    <property type="project" value="InterPro"/>
</dbReference>
<feature type="domain" description="GFO/IDH/MocA-like oxidoreductase" evidence="3">
    <location>
        <begin position="144"/>
        <end position="291"/>
    </location>
</feature>
<evidence type="ECO:0000313" key="4">
    <source>
        <dbReference type="EMBL" id="OAH26095.1"/>
    </source>
</evidence>
<keyword evidence="5" id="KW-1185">Reference proteome</keyword>
<dbReference type="Proteomes" id="UP000076947">
    <property type="component" value="Unassembled WGS sequence"/>
</dbReference>
<evidence type="ECO:0000259" key="3">
    <source>
        <dbReference type="Pfam" id="PF22725"/>
    </source>
</evidence>
<comment type="caution">
    <text evidence="4">The sequence shown here is derived from an EMBL/GenBank/DDBJ whole genome shotgun (WGS) entry which is preliminary data.</text>
</comment>
<feature type="domain" description="Gfo/Idh/MocA-like oxidoreductase N-terminal" evidence="2">
    <location>
        <begin position="8"/>
        <end position="135"/>
    </location>
</feature>
<dbReference type="InterPro" id="IPR050463">
    <property type="entry name" value="Gfo/Idh/MocA_oxidrdct_glycsds"/>
</dbReference>
<dbReference type="InterPro" id="IPR000683">
    <property type="entry name" value="Gfo/Idh/MocA-like_OxRdtase_N"/>
</dbReference>
<evidence type="ECO:0000259" key="2">
    <source>
        <dbReference type="Pfam" id="PF01408"/>
    </source>
</evidence>
<gene>
    <name evidence="4" type="ORF">AYJ05_01225</name>
</gene>
<evidence type="ECO:0000313" key="5">
    <source>
        <dbReference type="Proteomes" id="UP000076947"/>
    </source>
</evidence>
<dbReference type="InterPro" id="IPR036291">
    <property type="entry name" value="NAD(P)-bd_dom_sf"/>
</dbReference>
<dbReference type="InterPro" id="IPR055170">
    <property type="entry name" value="GFO_IDH_MocA-like_dom"/>
</dbReference>
<dbReference type="Gene3D" id="3.30.360.10">
    <property type="entry name" value="Dihydrodipicolinate Reductase, domain 2"/>
    <property type="match status" value="1"/>
</dbReference>
<dbReference type="RefSeq" id="WP_066840406.1">
    <property type="nucleotide sequence ID" value="NZ_LSTQ01000024.1"/>
</dbReference>
<sequence>MSTERRTLNIGVISLGWMGRLHARSYLAVAQYFTELPVRVVLHTAADPDEGGRNYAYEALGFKNAVSDYKELLANPEIDAVSICSPNFLHHEIAMAAIAAGKPFWIEKPMGRGAAESQEIATRASQAGLVTSVGFNYRHVPAIAEARRLVRAGEIGTINNVRVSFKADYSADPLGALTWRFKKELAGSGVLGDLMSHGFDLAQFIVGKLDAVTATNGIFIQQRPLPTSGAASHFSQGVDSAPKGEVENEDYTAVLGRFESGAIGVFESSRVAVGPRAEYIIEVYGSKGSLRWNFHRLNELELADSHDGYRTIMASPAYGEFSRFQPGAGTSMGFDDLKTIEAYLYLRSILEDKQYAPSVGDGWAAAEIADAALESAESGHWVDIKQVDAPTTYDR</sequence>